<keyword evidence="5" id="KW-0067">ATP-binding</keyword>
<dbReference type="PANTHER" id="PTHR10534:SF2">
    <property type="entry name" value="PYRIDOXAL KINASE"/>
    <property type="match status" value="1"/>
</dbReference>
<sequence length="285" mass="31402">MKSVLSIQSHVVYGHAGNSSMVFPMQRMGIDVSPIYTAHYSNGSHYEQGVACSPISADNIRQLIHGLDNIEQLSQFDAVISGYLSTTDQCHAVAETVNKVKLLNPNAMYVYEPEMLDTEGQCDDLKARAKEGSFKLLTIADVFVPSQYELAQCVGMKINSLYDVITACKKVLDYGPKLVLVKHVHTLSDGQFTTLLATRKGCYVLQRPYLEFAKPPSGAGELTTAVFTASLINQLSPVEAFKHAANAVYGVLEVTHESNARELEIINAQYEMVEPTHNFIPKRLA</sequence>
<keyword evidence="2 7" id="KW-0808">Transferase</keyword>
<evidence type="ECO:0000256" key="2">
    <source>
        <dbReference type="ARBA" id="ARBA00022679"/>
    </source>
</evidence>
<dbReference type="RefSeq" id="WP_205156921.1">
    <property type="nucleotide sequence ID" value="NZ_JAFEUM010000001.1"/>
</dbReference>
<dbReference type="GO" id="GO:0008478">
    <property type="term" value="F:pyridoxal kinase activity"/>
    <property type="evidence" value="ECO:0007669"/>
    <property type="project" value="UniProtKB-EC"/>
</dbReference>
<dbReference type="InterPro" id="IPR029056">
    <property type="entry name" value="Ribokinase-like"/>
</dbReference>
<feature type="domain" description="Pyridoxamine kinase/Phosphomethylpyrimidine kinase" evidence="6">
    <location>
        <begin position="74"/>
        <end position="254"/>
    </location>
</feature>
<dbReference type="SUPFAM" id="SSF53613">
    <property type="entry name" value="Ribokinase-like"/>
    <property type="match status" value="1"/>
</dbReference>
<evidence type="ECO:0000313" key="8">
    <source>
        <dbReference type="Proteomes" id="UP000809621"/>
    </source>
</evidence>
<dbReference type="EC" id="2.7.1.35" evidence="1"/>
<keyword evidence="4 7" id="KW-0418">Kinase</keyword>
<proteinExistence type="predicted"/>
<keyword evidence="8" id="KW-1185">Reference proteome</keyword>
<dbReference type="Gene3D" id="3.40.1190.20">
    <property type="match status" value="1"/>
</dbReference>
<gene>
    <name evidence="7" type="primary">pdxY</name>
    <name evidence="7" type="ORF">JQC93_02730</name>
</gene>
<evidence type="ECO:0000259" key="6">
    <source>
        <dbReference type="Pfam" id="PF08543"/>
    </source>
</evidence>
<organism evidence="7 8">
    <name type="scientific">Vibrio ulleungensis</name>
    <dbReference type="NCBI Taxonomy" id="2807619"/>
    <lineage>
        <taxon>Bacteria</taxon>
        <taxon>Pseudomonadati</taxon>
        <taxon>Pseudomonadota</taxon>
        <taxon>Gammaproteobacteria</taxon>
        <taxon>Vibrionales</taxon>
        <taxon>Vibrionaceae</taxon>
        <taxon>Vibrio</taxon>
    </lineage>
</organism>
<protein>
    <recommendedName>
        <fullName evidence="1">pyridoxal kinase</fullName>
        <ecNumber evidence="1">2.7.1.35</ecNumber>
    </recommendedName>
</protein>
<dbReference type="PANTHER" id="PTHR10534">
    <property type="entry name" value="PYRIDOXAL KINASE"/>
    <property type="match status" value="1"/>
</dbReference>
<dbReference type="Pfam" id="PF08543">
    <property type="entry name" value="Phos_pyr_kin"/>
    <property type="match status" value="1"/>
</dbReference>
<dbReference type="Proteomes" id="UP000809621">
    <property type="component" value="Unassembled WGS sequence"/>
</dbReference>
<name>A0ABS2HCJ2_9VIBR</name>
<reference evidence="7 8" key="1">
    <citation type="submission" date="2021-02" db="EMBL/GenBank/DDBJ databases">
        <authorList>
            <person name="Park J.-S."/>
        </authorList>
    </citation>
    <scope>NUCLEOTIDE SEQUENCE [LARGE SCALE GENOMIC DNA]</scope>
    <source>
        <strain evidence="7 8">188UL20-2</strain>
    </source>
</reference>
<dbReference type="NCBIfam" id="TIGR00687">
    <property type="entry name" value="pyridox_kin"/>
    <property type="match status" value="1"/>
</dbReference>
<keyword evidence="3" id="KW-0547">Nucleotide-binding</keyword>
<evidence type="ECO:0000256" key="5">
    <source>
        <dbReference type="ARBA" id="ARBA00022840"/>
    </source>
</evidence>
<evidence type="ECO:0000313" key="7">
    <source>
        <dbReference type="EMBL" id="MBM7035310.1"/>
    </source>
</evidence>
<evidence type="ECO:0000256" key="3">
    <source>
        <dbReference type="ARBA" id="ARBA00022741"/>
    </source>
</evidence>
<dbReference type="InterPro" id="IPR013749">
    <property type="entry name" value="PM/HMP-P_kinase-1"/>
</dbReference>
<evidence type="ECO:0000256" key="1">
    <source>
        <dbReference type="ARBA" id="ARBA00012104"/>
    </source>
</evidence>
<dbReference type="EMBL" id="JAFEUM010000001">
    <property type="protein sequence ID" value="MBM7035310.1"/>
    <property type="molecule type" value="Genomic_DNA"/>
</dbReference>
<accession>A0ABS2HCJ2</accession>
<comment type="caution">
    <text evidence="7">The sequence shown here is derived from an EMBL/GenBank/DDBJ whole genome shotgun (WGS) entry which is preliminary data.</text>
</comment>
<dbReference type="InterPro" id="IPR004625">
    <property type="entry name" value="PyrdxlKinase"/>
</dbReference>
<evidence type="ECO:0000256" key="4">
    <source>
        <dbReference type="ARBA" id="ARBA00022777"/>
    </source>
</evidence>
<dbReference type="CDD" id="cd01173">
    <property type="entry name" value="pyridoxal_pyridoxamine_kinase"/>
    <property type="match status" value="1"/>
</dbReference>